<sequence length="189" mass="20818">MASQDQCGDGKHDASDDDDKADGQPTSSKADTLHPEQTSHNMNDLKTLDYNSADEIRQTMKAVFASKVPHEDPENCICLKNNVGIETNSVKKTQEATQSPSTIPAKRTVKVEAKENMFQGINSRNKKGSPNVRKKRPGRPPKAGTSKKIKRASVTALYLGKLSNVVPFKRRRYGSESVSDDLDSLVILY</sequence>
<keyword evidence="3" id="KW-1185">Reference proteome</keyword>
<dbReference type="EMBL" id="JBEUOH010000015">
    <property type="protein sequence ID" value="KAL0878629.1"/>
    <property type="molecule type" value="Genomic_DNA"/>
</dbReference>
<evidence type="ECO:0000313" key="3">
    <source>
        <dbReference type="Proteomes" id="UP001549920"/>
    </source>
</evidence>
<organism evidence="2 3">
    <name type="scientific">Loxostege sticticalis</name>
    <name type="common">Beet webworm moth</name>
    <dbReference type="NCBI Taxonomy" id="481309"/>
    <lineage>
        <taxon>Eukaryota</taxon>
        <taxon>Metazoa</taxon>
        <taxon>Ecdysozoa</taxon>
        <taxon>Arthropoda</taxon>
        <taxon>Hexapoda</taxon>
        <taxon>Insecta</taxon>
        <taxon>Pterygota</taxon>
        <taxon>Neoptera</taxon>
        <taxon>Endopterygota</taxon>
        <taxon>Lepidoptera</taxon>
        <taxon>Glossata</taxon>
        <taxon>Ditrysia</taxon>
        <taxon>Pyraloidea</taxon>
        <taxon>Crambidae</taxon>
        <taxon>Pyraustinae</taxon>
        <taxon>Loxostege</taxon>
    </lineage>
</organism>
<reference evidence="2 3" key="1">
    <citation type="submission" date="2024-06" db="EMBL/GenBank/DDBJ databases">
        <title>A chromosome-level genome assembly of beet webworm, Loxostege sticticalis.</title>
        <authorList>
            <person name="Zhang Y."/>
        </authorList>
    </citation>
    <scope>NUCLEOTIDE SEQUENCE [LARGE SCALE GENOMIC DNA]</scope>
    <source>
        <strain evidence="2">AQ026</strain>
        <tissue evidence="2">Whole body</tissue>
    </source>
</reference>
<feature type="compositionally biased region" description="Polar residues" evidence="1">
    <location>
        <begin position="24"/>
        <end position="44"/>
    </location>
</feature>
<evidence type="ECO:0000256" key="1">
    <source>
        <dbReference type="SAM" id="MobiDB-lite"/>
    </source>
</evidence>
<protein>
    <submittedName>
        <fullName evidence="2">Uncharacterized protein</fullName>
    </submittedName>
</protein>
<feature type="region of interest" description="Disordered" evidence="1">
    <location>
        <begin position="1"/>
        <end position="50"/>
    </location>
</feature>
<proteinExistence type="predicted"/>
<evidence type="ECO:0000313" key="2">
    <source>
        <dbReference type="EMBL" id="KAL0878629.1"/>
    </source>
</evidence>
<name>A0ABR3HQ69_LOXSC</name>
<accession>A0ABR3HQ69</accession>
<gene>
    <name evidence="2" type="ORF">ABMA27_003704</name>
</gene>
<feature type="compositionally biased region" description="Basic residues" evidence="1">
    <location>
        <begin position="124"/>
        <end position="150"/>
    </location>
</feature>
<dbReference type="Proteomes" id="UP001549920">
    <property type="component" value="Unassembled WGS sequence"/>
</dbReference>
<feature type="region of interest" description="Disordered" evidence="1">
    <location>
        <begin position="116"/>
        <end position="150"/>
    </location>
</feature>
<comment type="caution">
    <text evidence="2">The sequence shown here is derived from an EMBL/GenBank/DDBJ whole genome shotgun (WGS) entry which is preliminary data.</text>
</comment>